<comment type="caution">
    <text evidence="2">The sequence shown here is derived from an EMBL/GenBank/DDBJ whole genome shotgun (WGS) entry which is preliminary data.</text>
</comment>
<reference evidence="2 3" key="1">
    <citation type="submission" date="2024-02" db="EMBL/GenBank/DDBJ databases">
        <title>Deinococcus aluminii NBRC 112889.</title>
        <authorList>
            <person name="Ichikawa N."/>
            <person name="Katano-Makiyama Y."/>
            <person name="Hidaka K."/>
        </authorList>
    </citation>
    <scope>NUCLEOTIDE SEQUENCE [LARGE SCALE GENOMIC DNA]</scope>
    <source>
        <strain evidence="2 3">NBRC 112889</strain>
    </source>
</reference>
<keyword evidence="3" id="KW-1185">Reference proteome</keyword>
<evidence type="ECO:0000313" key="3">
    <source>
        <dbReference type="Proteomes" id="UP001404956"/>
    </source>
</evidence>
<proteinExistence type="predicted"/>
<dbReference type="RefSeq" id="WP_345455163.1">
    <property type="nucleotide sequence ID" value="NZ_BAABRV010000006.1"/>
</dbReference>
<organism evidence="2 3">
    <name type="scientific">Deinococcus aluminii</name>
    <dbReference type="NCBI Taxonomy" id="1656885"/>
    <lineage>
        <taxon>Bacteria</taxon>
        <taxon>Thermotogati</taxon>
        <taxon>Deinococcota</taxon>
        <taxon>Deinococci</taxon>
        <taxon>Deinococcales</taxon>
        <taxon>Deinococcaceae</taxon>
        <taxon>Deinococcus</taxon>
    </lineage>
</organism>
<gene>
    <name evidence="2" type="ORF">Dalu01_02523</name>
</gene>
<dbReference type="Proteomes" id="UP001404956">
    <property type="component" value="Unassembled WGS sequence"/>
</dbReference>
<evidence type="ECO:0000313" key="2">
    <source>
        <dbReference type="EMBL" id="GAA5534115.1"/>
    </source>
</evidence>
<accession>A0ABP9XHU4</accession>
<name>A0ABP9XHU4_9DEIO</name>
<feature type="region of interest" description="Disordered" evidence="1">
    <location>
        <begin position="150"/>
        <end position="169"/>
    </location>
</feature>
<dbReference type="EMBL" id="BAABRV010000006">
    <property type="protein sequence ID" value="GAA5534115.1"/>
    <property type="molecule type" value="Genomic_DNA"/>
</dbReference>
<sequence>MITDLHCRLLGLVVPRPTPDPVTGVRLEPDAVRQARGLLSLPGLAAGGPALGRRDGGEVRVTHLIAGGYPWQVSGPLEMEAPYVLGAVDALNQGAEVDWVGYWVWPGRSHTDQEAFLRAAYDRGLIDEMRPLIVLGRTREQAIIRAWSGDEEGEEIPCDPSWTSPADQQ</sequence>
<evidence type="ECO:0000256" key="1">
    <source>
        <dbReference type="SAM" id="MobiDB-lite"/>
    </source>
</evidence>
<protein>
    <submittedName>
        <fullName evidence="2">Uncharacterized protein</fullName>
    </submittedName>
</protein>